<feature type="transmembrane region" description="Helical" evidence="7">
    <location>
        <begin position="358"/>
        <end position="380"/>
    </location>
</feature>
<accession>A0A511FFT5</accession>
<dbReference type="EMBL" id="BJVQ01000062">
    <property type="protein sequence ID" value="GEL48106.1"/>
    <property type="molecule type" value="Genomic_DNA"/>
</dbReference>
<feature type="transmembrane region" description="Helical" evidence="7">
    <location>
        <begin position="160"/>
        <end position="181"/>
    </location>
</feature>
<dbReference type="InterPro" id="IPR036259">
    <property type="entry name" value="MFS_trans_sf"/>
</dbReference>
<dbReference type="RefSeq" id="WP_146839837.1">
    <property type="nucleotide sequence ID" value="NZ_BJVQ01000062.1"/>
</dbReference>
<evidence type="ECO:0000256" key="3">
    <source>
        <dbReference type="ARBA" id="ARBA00022475"/>
    </source>
</evidence>
<protein>
    <submittedName>
        <fullName evidence="10">MFS family permease</fullName>
    </submittedName>
    <submittedName>
        <fullName evidence="9">MFS transporter</fullName>
    </submittedName>
</protein>
<dbReference type="Proteomes" id="UP000321723">
    <property type="component" value="Unassembled WGS sequence"/>
</dbReference>
<dbReference type="SUPFAM" id="SSF103473">
    <property type="entry name" value="MFS general substrate transporter"/>
    <property type="match status" value="1"/>
</dbReference>
<dbReference type="InterPro" id="IPR020846">
    <property type="entry name" value="MFS_dom"/>
</dbReference>
<feature type="transmembrane region" description="Helical" evidence="7">
    <location>
        <begin position="295"/>
        <end position="319"/>
    </location>
</feature>
<dbReference type="PANTHER" id="PTHR23517:SF3">
    <property type="entry name" value="INTEGRAL MEMBRANE TRANSPORT PROTEIN"/>
    <property type="match status" value="1"/>
</dbReference>
<keyword evidence="6 7" id="KW-0472">Membrane</keyword>
<evidence type="ECO:0000313" key="11">
    <source>
        <dbReference type="Proteomes" id="UP000321723"/>
    </source>
</evidence>
<dbReference type="CDD" id="cd17325">
    <property type="entry name" value="MFS_MdtG_SLC18_like"/>
    <property type="match status" value="1"/>
</dbReference>
<dbReference type="InterPro" id="IPR011701">
    <property type="entry name" value="MFS"/>
</dbReference>
<evidence type="ECO:0000259" key="8">
    <source>
        <dbReference type="PROSITE" id="PS50850"/>
    </source>
</evidence>
<evidence type="ECO:0000313" key="12">
    <source>
        <dbReference type="Proteomes" id="UP000564629"/>
    </source>
</evidence>
<evidence type="ECO:0000256" key="1">
    <source>
        <dbReference type="ARBA" id="ARBA00004651"/>
    </source>
</evidence>
<keyword evidence="5 7" id="KW-1133">Transmembrane helix</keyword>
<keyword evidence="3" id="KW-1003">Cell membrane</keyword>
<feature type="transmembrane region" description="Helical" evidence="7">
    <location>
        <begin position="133"/>
        <end position="154"/>
    </location>
</feature>
<evidence type="ECO:0000256" key="6">
    <source>
        <dbReference type="ARBA" id="ARBA00023136"/>
    </source>
</evidence>
<feature type="domain" description="Major facilitator superfamily (MFS) profile" evidence="8">
    <location>
        <begin position="5"/>
        <end position="384"/>
    </location>
</feature>
<feature type="transmembrane region" description="Helical" evidence="7">
    <location>
        <begin position="202"/>
        <end position="220"/>
    </location>
</feature>
<dbReference type="Proteomes" id="UP000564629">
    <property type="component" value="Unassembled WGS sequence"/>
</dbReference>
<feature type="transmembrane region" description="Helical" evidence="7">
    <location>
        <begin position="71"/>
        <end position="90"/>
    </location>
</feature>
<evidence type="ECO:0000256" key="2">
    <source>
        <dbReference type="ARBA" id="ARBA00022448"/>
    </source>
</evidence>
<evidence type="ECO:0000256" key="4">
    <source>
        <dbReference type="ARBA" id="ARBA00022692"/>
    </source>
</evidence>
<dbReference type="EMBL" id="JACHDN010000001">
    <property type="protein sequence ID" value="MBB5472227.1"/>
    <property type="molecule type" value="Genomic_DNA"/>
</dbReference>
<dbReference type="GO" id="GO:0005886">
    <property type="term" value="C:plasma membrane"/>
    <property type="evidence" value="ECO:0007669"/>
    <property type="project" value="UniProtKB-SubCell"/>
</dbReference>
<dbReference type="GO" id="GO:0022857">
    <property type="term" value="F:transmembrane transporter activity"/>
    <property type="evidence" value="ECO:0007669"/>
    <property type="project" value="InterPro"/>
</dbReference>
<dbReference type="Gene3D" id="1.20.1250.20">
    <property type="entry name" value="MFS general substrate transporter like domains"/>
    <property type="match status" value="2"/>
</dbReference>
<name>A0A511FFT5_9CELL</name>
<feature type="transmembrane region" description="Helical" evidence="7">
    <location>
        <begin position="240"/>
        <end position="258"/>
    </location>
</feature>
<dbReference type="PROSITE" id="PS50850">
    <property type="entry name" value="MFS"/>
    <property type="match status" value="1"/>
</dbReference>
<reference evidence="10 12" key="2">
    <citation type="submission" date="2020-08" db="EMBL/GenBank/DDBJ databases">
        <title>Sequencing the genomes of 1000 actinobacteria strains.</title>
        <authorList>
            <person name="Klenk H.-P."/>
        </authorList>
    </citation>
    <scope>NUCLEOTIDE SEQUENCE [LARGE SCALE GENOMIC DNA]</scope>
    <source>
        <strain evidence="10 12">DSM 9581</strain>
    </source>
</reference>
<reference evidence="9 11" key="1">
    <citation type="submission" date="2019-07" db="EMBL/GenBank/DDBJ databases">
        <title>Whole genome shotgun sequence of Cellulomonas hominis NBRC 16055.</title>
        <authorList>
            <person name="Hosoyama A."/>
            <person name="Uohara A."/>
            <person name="Ohji S."/>
            <person name="Ichikawa N."/>
        </authorList>
    </citation>
    <scope>NUCLEOTIDE SEQUENCE [LARGE SCALE GENOMIC DNA]</scope>
    <source>
        <strain evidence="9 11">NBRC 16055</strain>
    </source>
</reference>
<evidence type="ECO:0000256" key="5">
    <source>
        <dbReference type="ARBA" id="ARBA00022989"/>
    </source>
</evidence>
<keyword evidence="2" id="KW-0813">Transport</keyword>
<comment type="caution">
    <text evidence="9">The sequence shown here is derived from an EMBL/GenBank/DDBJ whole genome shotgun (WGS) entry which is preliminary data.</text>
</comment>
<comment type="subcellular location">
    <subcellularLocation>
        <location evidence="1">Cell membrane</location>
        <topology evidence="1">Multi-pass membrane protein</topology>
    </subcellularLocation>
</comment>
<gene>
    <name evidence="9" type="ORF">CHO01_32220</name>
    <name evidence="10" type="ORF">HNR08_000963</name>
</gene>
<organism evidence="9 11">
    <name type="scientific">Cellulomonas hominis</name>
    <dbReference type="NCBI Taxonomy" id="156981"/>
    <lineage>
        <taxon>Bacteria</taxon>
        <taxon>Bacillati</taxon>
        <taxon>Actinomycetota</taxon>
        <taxon>Actinomycetes</taxon>
        <taxon>Micrococcales</taxon>
        <taxon>Cellulomonadaceae</taxon>
        <taxon>Cellulomonas</taxon>
    </lineage>
</organism>
<dbReference type="Pfam" id="PF07690">
    <property type="entry name" value="MFS_1"/>
    <property type="match status" value="1"/>
</dbReference>
<feature type="transmembrane region" description="Helical" evidence="7">
    <location>
        <begin position="42"/>
        <end position="64"/>
    </location>
</feature>
<proteinExistence type="predicted"/>
<sequence>MTRSLLTSAYLPALLYETGLGAVTPVVALVAAQLGAGLDTAALVVALVGVGQILGDVPAGALAARVGDRRAMIVAAGVACVALATCALAPTLPVLGAGVLVMGAASAVFHLARQAYLTEVVPVVNRARALSTLGGVARIGVFLGPFLGAGVLHVAGLRSVFWLAVGTSVAAALVVGLAGDVEDPRSAPRGRPAVSTASLVRRHARLLATLGLAVVLVGAVRATRQVVLPLWSEHLGLEPATTSLVFGISGAVDMLLFYPAGKVMDRYGRLWVAVPSMVVLGGAIAALPLTSTVGGLTVVAMVMGFGNGIGSGILMTLGADVAPAVGRAQFLGVWRVFQDSGAAAGPLVVSAVAAAGSLAAGIVTMGAAGVVAAGALAAFVPRWSEHATGRTRARAAAARAGGAAGAPGGAAEA</sequence>
<dbReference type="PANTHER" id="PTHR23517">
    <property type="entry name" value="RESISTANCE PROTEIN MDTM, PUTATIVE-RELATED-RELATED"/>
    <property type="match status" value="1"/>
</dbReference>
<dbReference type="OrthoDB" id="3285241at2"/>
<feature type="transmembrane region" description="Helical" evidence="7">
    <location>
        <begin position="96"/>
        <end position="112"/>
    </location>
</feature>
<keyword evidence="4 7" id="KW-0812">Transmembrane</keyword>
<dbReference type="AlphaFoldDB" id="A0A511FFT5"/>
<evidence type="ECO:0000256" key="7">
    <source>
        <dbReference type="SAM" id="Phobius"/>
    </source>
</evidence>
<feature type="transmembrane region" description="Helical" evidence="7">
    <location>
        <begin position="331"/>
        <end position="352"/>
    </location>
</feature>
<evidence type="ECO:0000313" key="9">
    <source>
        <dbReference type="EMBL" id="GEL48106.1"/>
    </source>
</evidence>
<evidence type="ECO:0000313" key="10">
    <source>
        <dbReference type="EMBL" id="MBB5472227.1"/>
    </source>
</evidence>
<keyword evidence="11" id="KW-1185">Reference proteome</keyword>
<dbReference type="InterPro" id="IPR050171">
    <property type="entry name" value="MFS_Transporters"/>
</dbReference>
<feature type="transmembrane region" description="Helical" evidence="7">
    <location>
        <begin position="270"/>
        <end position="289"/>
    </location>
</feature>